<protein>
    <submittedName>
        <fullName evidence="5">DUF1775 domain-containing protein</fullName>
    </submittedName>
</protein>
<sequence>MLDPNRGRAVLATVLLGGLTWAVASAAPAHAHVTVSPSTAAAGSSTVLTFGFSHGCEGSPTTALAVQLPEQLLSATPTITPGWEVEKTMAELSSPVTDSHGNQVTERVETIEYRAESPVPDGYRQTFEIQLTVPEDAAGQTLAFPAVQTCEDGSTSWIQVPADGQDPHSLDTPAPTLTVTAAEEGTGHGQTPAEPDGEASTRASVESGSGGSGDALGIAGLVAGLAGLVAGTTALLRGSRSRS</sequence>
<keyword evidence="2" id="KW-0472">Membrane</keyword>
<gene>
    <name evidence="5" type="ORF">GC722_02215</name>
</gene>
<evidence type="ECO:0000256" key="2">
    <source>
        <dbReference type="SAM" id="Phobius"/>
    </source>
</evidence>
<dbReference type="Pfam" id="PF07987">
    <property type="entry name" value="DUF1775"/>
    <property type="match status" value="1"/>
</dbReference>
<keyword evidence="3" id="KW-0732">Signal</keyword>
<evidence type="ECO:0000259" key="4">
    <source>
        <dbReference type="Pfam" id="PF07987"/>
    </source>
</evidence>
<keyword evidence="6" id="KW-1185">Reference proteome</keyword>
<dbReference type="AlphaFoldDB" id="A0A6A9UQ99"/>
<comment type="caution">
    <text evidence="5">The sequence shown here is derived from an EMBL/GenBank/DDBJ whole genome shotgun (WGS) entry which is preliminary data.</text>
</comment>
<dbReference type="CDD" id="cd08545">
    <property type="entry name" value="YcnI_like"/>
    <property type="match status" value="1"/>
</dbReference>
<feature type="domain" description="YncI copper-binding" evidence="4">
    <location>
        <begin position="32"/>
        <end position="179"/>
    </location>
</feature>
<organism evidence="5 6">
    <name type="scientific">Auraticoccus cholistanensis</name>
    <dbReference type="NCBI Taxonomy" id="2656650"/>
    <lineage>
        <taxon>Bacteria</taxon>
        <taxon>Bacillati</taxon>
        <taxon>Actinomycetota</taxon>
        <taxon>Actinomycetes</taxon>
        <taxon>Propionibacteriales</taxon>
        <taxon>Propionibacteriaceae</taxon>
        <taxon>Auraticoccus</taxon>
    </lineage>
</organism>
<dbReference type="InterPro" id="IPR038507">
    <property type="entry name" value="YcnI-like_sf"/>
</dbReference>
<feature type="region of interest" description="Disordered" evidence="1">
    <location>
        <begin position="184"/>
        <end position="211"/>
    </location>
</feature>
<dbReference type="RefSeq" id="WP_156607509.1">
    <property type="nucleotide sequence ID" value="NZ_WPCU01000003.1"/>
</dbReference>
<dbReference type="EMBL" id="WPCU01000003">
    <property type="protein sequence ID" value="MVA74851.1"/>
    <property type="molecule type" value="Genomic_DNA"/>
</dbReference>
<evidence type="ECO:0000256" key="1">
    <source>
        <dbReference type="SAM" id="MobiDB-lite"/>
    </source>
</evidence>
<dbReference type="Gene3D" id="2.60.40.2230">
    <property type="entry name" value="Uncharacterised protein YcnI-like PF07987, DUF1775"/>
    <property type="match status" value="1"/>
</dbReference>
<feature type="transmembrane region" description="Helical" evidence="2">
    <location>
        <begin position="215"/>
        <end position="236"/>
    </location>
</feature>
<feature type="signal peptide" evidence="3">
    <location>
        <begin position="1"/>
        <end position="26"/>
    </location>
</feature>
<dbReference type="InterPro" id="IPR012533">
    <property type="entry name" value="YcnI-copper_dom"/>
</dbReference>
<keyword evidence="2" id="KW-0812">Transmembrane</keyword>
<name>A0A6A9UQ99_9ACTN</name>
<proteinExistence type="predicted"/>
<keyword evidence="2" id="KW-1133">Transmembrane helix</keyword>
<evidence type="ECO:0000313" key="5">
    <source>
        <dbReference type="EMBL" id="MVA74851.1"/>
    </source>
</evidence>
<accession>A0A6A9UQ99</accession>
<evidence type="ECO:0000256" key="3">
    <source>
        <dbReference type="SAM" id="SignalP"/>
    </source>
</evidence>
<reference evidence="5 6" key="1">
    <citation type="submission" date="2019-12" db="EMBL/GenBank/DDBJ databases">
        <title>Auraticoccus cholistani sp. nov., an actinomycete isolated from soil of Cholistan desert.</title>
        <authorList>
            <person name="Cheema M.T."/>
        </authorList>
    </citation>
    <scope>NUCLEOTIDE SEQUENCE [LARGE SCALE GENOMIC DNA]</scope>
    <source>
        <strain evidence="5 6">F435</strain>
    </source>
</reference>
<feature type="chain" id="PRO_5025505435" evidence="3">
    <location>
        <begin position="27"/>
        <end position="243"/>
    </location>
</feature>
<dbReference type="Proteomes" id="UP000435304">
    <property type="component" value="Unassembled WGS sequence"/>
</dbReference>
<evidence type="ECO:0000313" key="6">
    <source>
        <dbReference type="Proteomes" id="UP000435304"/>
    </source>
</evidence>